<name>A0A084GD34_PSEDA</name>
<keyword evidence="3 7" id="KW-0812">Transmembrane</keyword>
<dbReference type="InterPro" id="IPR011701">
    <property type="entry name" value="MFS"/>
</dbReference>
<dbReference type="GO" id="GO:0016020">
    <property type="term" value="C:membrane"/>
    <property type="evidence" value="ECO:0007669"/>
    <property type="project" value="UniProtKB-SubCell"/>
</dbReference>
<feature type="compositionally biased region" description="Basic and acidic residues" evidence="6">
    <location>
        <begin position="1"/>
        <end position="23"/>
    </location>
</feature>
<feature type="transmembrane region" description="Helical" evidence="7">
    <location>
        <begin position="59"/>
        <end position="81"/>
    </location>
</feature>
<dbReference type="OrthoDB" id="2250022at2759"/>
<dbReference type="GeneID" id="27721792"/>
<feature type="transmembrane region" description="Helical" evidence="7">
    <location>
        <begin position="142"/>
        <end position="162"/>
    </location>
</feature>
<feature type="transmembrane region" description="Helical" evidence="7">
    <location>
        <begin position="88"/>
        <end position="105"/>
    </location>
</feature>
<dbReference type="HOGENOM" id="CLU_001265_0_6_1"/>
<dbReference type="PANTHER" id="PTHR43791">
    <property type="entry name" value="PERMEASE-RELATED"/>
    <property type="match status" value="1"/>
</dbReference>
<organism evidence="8 9">
    <name type="scientific">Pseudallescheria apiosperma</name>
    <name type="common">Scedosporium apiospermum</name>
    <dbReference type="NCBI Taxonomy" id="563466"/>
    <lineage>
        <taxon>Eukaryota</taxon>
        <taxon>Fungi</taxon>
        <taxon>Dikarya</taxon>
        <taxon>Ascomycota</taxon>
        <taxon>Pezizomycotina</taxon>
        <taxon>Sordariomycetes</taxon>
        <taxon>Hypocreomycetidae</taxon>
        <taxon>Microascales</taxon>
        <taxon>Microascaceae</taxon>
        <taxon>Scedosporium</taxon>
    </lineage>
</organism>
<evidence type="ECO:0000256" key="7">
    <source>
        <dbReference type="SAM" id="Phobius"/>
    </source>
</evidence>
<protein>
    <recommendedName>
        <fullName evidence="10">Major facilitator superfamily transporter</fullName>
    </recommendedName>
</protein>
<keyword evidence="2" id="KW-0813">Transport</keyword>
<dbReference type="RefSeq" id="XP_016645045.1">
    <property type="nucleotide sequence ID" value="XM_016785669.1"/>
</dbReference>
<evidence type="ECO:0000313" key="8">
    <source>
        <dbReference type="EMBL" id="KEZ45246.1"/>
    </source>
</evidence>
<dbReference type="SUPFAM" id="SSF103473">
    <property type="entry name" value="MFS general substrate transporter"/>
    <property type="match status" value="1"/>
</dbReference>
<evidence type="ECO:0000256" key="1">
    <source>
        <dbReference type="ARBA" id="ARBA00004141"/>
    </source>
</evidence>
<comment type="subcellular location">
    <subcellularLocation>
        <location evidence="1">Membrane</location>
        <topology evidence="1">Multi-pass membrane protein</topology>
    </subcellularLocation>
</comment>
<gene>
    <name evidence="8" type="ORF">SAPIO_CDS2720</name>
</gene>
<feature type="transmembrane region" description="Helical" evidence="7">
    <location>
        <begin position="215"/>
        <end position="234"/>
    </location>
</feature>
<dbReference type="PANTHER" id="PTHR43791:SF92">
    <property type="entry name" value="AGL026WP"/>
    <property type="match status" value="1"/>
</dbReference>
<dbReference type="EMBL" id="JOWA01000086">
    <property type="protein sequence ID" value="KEZ45246.1"/>
    <property type="molecule type" value="Genomic_DNA"/>
</dbReference>
<dbReference type="VEuPathDB" id="FungiDB:SAPIO_CDS2720"/>
<dbReference type="KEGG" id="sapo:SAPIO_CDS2720"/>
<dbReference type="GO" id="GO:0022857">
    <property type="term" value="F:transmembrane transporter activity"/>
    <property type="evidence" value="ECO:0007669"/>
    <property type="project" value="InterPro"/>
</dbReference>
<dbReference type="AlphaFoldDB" id="A0A084GD34"/>
<feature type="transmembrane region" description="Helical" evidence="7">
    <location>
        <begin position="246"/>
        <end position="268"/>
    </location>
</feature>
<comment type="caution">
    <text evidence="8">The sequence shown here is derived from an EMBL/GenBank/DDBJ whole genome shotgun (WGS) entry which is preliminary data.</text>
</comment>
<keyword evidence="5 7" id="KW-0472">Membrane</keyword>
<evidence type="ECO:0000256" key="3">
    <source>
        <dbReference type="ARBA" id="ARBA00022692"/>
    </source>
</evidence>
<feature type="region of interest" description="Disordered" evidence="6">
    <location>
        <begin position="1"/>
        <end position="36"/>
    </location>
</feature>
<dbReference type="Pfam" id="PF07690">
    <property type="entry name" value="MFS_1"/>
    <property type="match status" value="1"/>
</dbReference>
<dbReference type="Proteomes" id="UP000028545">
    <property type="component" value="Unassembled WGS sequence"/>
</dbReference>
<dbReference type="OMA" id="AIWRLQE"/>
<feature type="transmembrane region" description="Helical" evidence="7">
    <location>
        <begin position="280"/>
        <end position="301"/>
    </location>
</feature>
<evidence type="ECO:0000256" key="6">
    <source>
        <dbReference type="SAM" id="MobiDB-lite"/>
    </source>
</evidence>
<dbReference type="InterPro" id="IPR036259">
    <property type="entry name" value="MFS_trans_sf"/>
</dbReference>
<keyword evidence="9" id="KW-1185">Reference proteome</keyword>
<evidence type="ECO:0008006" key="10">
    <source>
        <dbReference type="Google" id="ProtNLM"/>
    </source>
</evidence>
<evidence type="ECO:0000256" key="4">
    <source>
        <dbReference type="ARBA" id="ARBA00022989"/>
    </source>
</evidence>
<evidence type="ECO:0000313" key="9">
    <source>
        <dbReference type="Proteomes" id="UP000028545"/>
    </source>
</evidence>
<reference evidence="8 9" key="1">
    <citation type="journal article" date="2014" name="Genome Announc.">
        <title>Draft genome sequence of the pathogenic fungus Scedosporium apiospermum.</title>
        <authorList>
            <person name="Vandeputte P."/>
            <person name="Ghamrawi S."/>
            <person name="Rechenmann M."/>
            <person name="Iltis A."/>
            <person name="Giraud S."/>
            <person name="Fleury M."/>
            <person name="Thornton C."/>
            <person name="Delhaes L."/>
            <person name="Meyer W."/>
            <person name="Papon N."/>
            <person name="Bouchara J.P."/>
        </authorList>
    </citation>
    <scope>NUCLEOTIDE SEQUENCE [LARGE SCALE GENOMIC DNA]</scope>
    <source>
        <strain evidence="8 9">IHEM 14462</strain>
    </source>
</reference>
<keyword evidence="4 7" id="KW-1133">Transmembrane helix</keyword>
<evidence type="ECO:0000256" key="2">
    <source>
        <dbReference type="ARBA" id="ARBA00022448"/>
    </source>
</evidence>
<proteinExistence type="predicted"/>
<feature type="transmembrane region" description="Helical" evidence="7">
    <location>
        <begin position="342"/>
        <end position="363"/>
    </location>
</feature>
<evidence type="ECO:0000256" key="5">
    <source>
        <dbReference type="ARBA" id="ARBA00023136"/>
    </source>
</evidence>
<dbReference type="Gene3D" id="1.20.1250.20">
    <property type="entry name" value="MFS general substrate transporter like domains"/>
    <property type="match status" value="2"/>
</dbReference>
<sequence>MAEPRKHDADHISLPRSGSEDTPNKSSQGLPSQAPGRNNIAAAALAGLKDELDLKGNQFPTAVSILFVGYLLMQVPSNLFLNKIGKPAIYLPTAMVIWGVISAATAGVQSYGGLLTVRFFLGFVEAAFFNMDGVRGWRAWRWLFLIEGVITVFIAIGMYFILPNFPRTTTWLSEEEKAVAIWRLQEDVGEDDWVSSEDQSLWRGFKLALEDVKTWVLLLLVFCIVASGSITNFFPTVVKTLGYGDVPTLLLTSPPYVLCFIVTCLNSWHADRTGERYFHIVLPLMVAVAAFILAASTTTMVPRYISMMLMRIYNLTGLDIEHTPTTAGKKGSGARVHQRSAFVHNCVACFVAACAATILRLILMRLNKKLERGEHVKGAINAVPGEASEHGFRFRL</sequence>
<accession>A0A084GD34</accession>